<keyword evidence="3" id="KW-1185">Reference proteome</keyword>
<dbReference type="RefSeq" id="WP_094830281.1">
    <property type="nucleotide sequence ID" value="NZ_NEVV01000007.1"/>
</dbReference>
<accession>A0ABX4F7D2</accession>
<protein>
    <recommendedName>
        <fullName evidence="1">DUF4435 domain-containing protein</fullName>
    </recommendedName>
</protein>
<dbReference type="InterPro" id="IPR029492">
    <property type="entry name" value="DUF4435"/>
</dbReference>
<evidence type="ECO:0000313" key="3">
    <source>
        <dbReference type="Proteomes" id="UP000216524"/>
    </source>
</evidence>
<evidence type="ECO:0000259" key="1">
    <source>
        <dbReference type="Pfam" id="PF14491"/>
    </source>
</evidence>
<dbReference type="EMBL" id="NEVV01000007">
    <property type="protein sequence ID" value="OZI70118.1"/>
    <property type="molecule type" value="Genomic_DNA"/>
</dbReference>
<feature type="domain" description="DUF4435" evidence="1">
    <location>
        <begin position="32"/>
        <end position="270"/>
    </location>
</feature>
<evidence type="ECO:0000313" key="2">
    <source>
        <dbReference type="EMBL" id="OZI70118.1"/>
    </source>
</evidence>
<comment type="caution">
    <text evidence="2">The sequence shown here is derived from an EMBL/GenBank/DDBJ whole genome shotgun (WGS) entry which is preliminary data.</text>
</comment>
<name>A0ABX4F7D2_9BORD</name>
<gene>
    <name evidence="2" type="ORF">CAL23_21305</name>
</gene>
<sequence>MNYKNTLADAAGTGHVAFHEYAINLNKENSDTIFLFFEGDEDPSFYMQHIQPRLRNRVARIFICYGRSQVLTAHRLIQRDGRAPGRTLFFVDKDHNDILEIDDTAGLTSVYQTQSYSIENYLVSEELFRRFWTHRLHLSEYDARLPEYISRLNNVLTAFRRRGIVITSLILCGRGIDERNPVKLNLNNVQLDRVFKFNWNRNECLFHRGAGKHLIQSTNLREASDISLRHLITIARRHLKPRAPTSYLRGKYELWIFWKVLRQFSAELSSKGQARSTGNKRATPAQDLPWAIAVESLSAISPCPQDLNEFLSRQLH</sequence>
<organism evidence="2 3">
    <name type="scientific">Bordetella genomosp. 6</name>
    <dbReference type="NCBI Taxonomy" id="463024"/>
    <lineage>
        <taxon>Bacteria</taxon>
        <taxon>Pseudomonadati</taxon>
        <taxon>Pseudomonadota</taxon>
        <taxon>Betaproteobacteria</taxon>
        <taxon>Burkholderiales</taxon>
        <taxon>Alcaligenaceae</taxon>
        <taxon>Bordetella</taxon>
    </lineage>
</organism>
<proteinExistence type="predicted"/>
<dbReference type="Pfam" id="PF14491">
    <property type="entry name" value="DUF4435"/>
    <property type="match status" value="1"/>
</dbReference>
<reference evidence="2 3" key="1">
    <citation type="submission" date="2017-05" db="EMBL/GenBank/DDBJ databases">
        <title>Complete and WGS of Bordetella genogroups.</title>
        <authorList>
            <person name="Spilker T."/>
            <person name="Lipuma J."/>
        </authorList>
    </citation>
    <scope>NUCLEOTIDE SEQUENCE [LARGE SCALE GENOMIC DNA]</scope>
    <source>
        <strain evidence="2 3">AU3139</strain>
    </source>
</reference>
<dbReference type="Proteomes" id="UP000216524">
    <property type="component" value="Unassembled WGS sequence"/>
</dbReference>